<dbReference type="PANTHER" id="PTHR33434">
    <property type="entry name" value="DEGV DOMAIN-CONTAINING PROTEIN DR_1986-RELATED"/>
    <property type="match status" value="1"/>
</dbReference>
<evidence type="ECO:0000313" key="4">
    <source>
        <dbReference type="Proteomes" id="UP000235682"/>
    </source>
</evidence>
<dbReference type="GO" id="GO:0008289">
    <property type="term" value="F:lipid binding"/>
    <property type="evidence" value="ECO:0007669"/>
    <property type="project" value="UniProtKB-KW"/>
</dbReference>
<protein>
    <submittedName>
        <fullName evidence="3">DegV family protein</fullName>
    </submittedName>
</protein>
<dbReference type="EMBL" id="PNHE01000011">
    <property type="protein sequence ID" value="PMC58560.1"/>
    <property type="molecule type" value="Genomic_DNA"/>
</dbReference>
<dbReference type="PANTHER" id="PTHR33434:SF2">
    <property type="entry name" value="FATTY ACID-BINDING PROTEIN TM_1468"/>
    <property type="match status" value="1"/>
</dbReference>
<keyword evidence="2" id="KW-0446">Lipid-binding</keyword>
<dbReference type="InterPro" id="IPR043168">
    <property type="entry name" value="DegV_C"/>
</dbReference>
<dbReference type="OrthoDB" id="9775494at2"/>
<dbReference type="STRING" id="84521.SAMN04487994_102020"/>
<dbReference type="InterPro" id="IPR003797">
    <property type="entry name" value="DegV"/>
</dbReference>
<dbReference type="AlphaFoldDB" id="A0A2N6SNE0"/>
<accession>A0A2N6SNE0</accession>
<organism evidence="3 4">
    <name type="scientific">Dolosicoccus paucivorans</name>
    <dbReference type="NCBI Taxonomy" id="84521"/>
    <lineage>
        <taxon>Bacteria</taxon>
        <taxon>Bacillati</taxon>
        <taxon>Bacillota</taxon>
        <taxon>Bacilli</taxon>
        <taxon>Lactobacillales</taxon>
        <taxon>Aerococcaceae</taxon>
        <taxon>Dolosicoccus</taxon>
    </lineage>
</organism>
<proteinExistence type="predicted"/>
<evidence type="ECO:0000256" key="1">
    <source>
        <dbReference type="ARBA" id="ARBA00003238"/>
    </source>
</evidence>
<dbReference type="Pfam" id="PF02645">
    <property type="entry name" value="DegV"/>
    <property type="match status" value="1"/>
</dbReference>
<dbReference type="Gene3D" id="3.30.1180.10">
    <property type="match status" value="1"/>
</dbReference>
<dbReference type="PROSITE" id="PS51482">
    <property type="entry name" value="DEGV"/>
    <property type="match status" value="1"/>
</dbReference>
<dbReference type="SUPFAM" id="SSF82549">
    <property type="entry name" value="DAK1/DegV-like"/>
    <property type="match status" value="1"/>
</dbReference>
<gene>
    <name evidence="3" type="ORF">CJ205_03830</name>
</gene>
<dbReference type="NCBIfam" id="TIGR00762">
    <property type="entry name" value="DegV"/>
    <property type="match status" value="1"/>
</dbReference>
<dbReference type="RefSeq" id="WP_102227460.1">
    <property type="nucleotide sequence ID" value="NZ_PNFY01000005.1"/>
</dbReference>
<dbReference type="Proteomes" id="UP000235682">
    <property type="component" value="Unassembled WGS sequence"/>
</dbReference>
<comment type="caution">
    <text evidence="3">The sequence shown here is derived from an EMBL/GenBank/DDBJ whole genome shotgun (WGS) entry which is preliminary data.</text>
</comment>
<reference evidence="3 4" key="1">
    <citation type="submission" date="2017-09" db="EMBL/GenBank/DDBJ databases">
        <title>Bacterial strain isolated from the female urinary microbiota.</title>
        <authorList>
            <person name="Thomas-White K."/>
            <person name="Kumar N."/>
            <person name="Forster S."/>
            <person name="Putonti C."/>
            <person name="Lawley T."/>
            <person name="Wolfe A.J."/>
        </authorList>
    </citation>
    <scope>NUCLEOTIDE SEQUENCE [LARGE SCALE GENOMIC DNA]</scope>
    <source>
        <strain evidence="3 4">UMB0852</strain>
    </source>
</reference>
<evidence type="ECO:0000256" key="2">
    <source>
        <dbReference type="ARBA" id="ARBA00023121"/>
    </source>
</evidence>
<dbReference type="InterPro" id="IPR050270">
    <property type="entry name" value="DegV_domain_contain"/>
</dbReference>
<dbReference type="Gene3D" id="3.40.50.10170">
    <property type="match status" value="1"/>
</dbReference>
<comment type="function">
    <text evidence="1">May bind long-chain fatty acids, such as palmitate, and may play a role in lipid transport or fatty acid metabolism.</text>
</comment>
<keyword evidence="4" id="KW-1185">Reference proteome</keyword>
<sequence length="292" mass="33311">MKLAVIVDSTAYLLDEFAENPDVYQVDLAVQFNDGSVQIDTSNKQEVQSFYDKLQQSDHLPTTSQPPLGMYYELMDQLIETGYTHALFIVLSSQISGTYQTAHMVAEEYSDRLTTYVVDSKSASVVTEYLARATFIFKDEGQSFDEIVKNLEWLVGERQIYLMVDDLNNLVKGGRLKQSEALLGGLLRIRPLLYFDEAGEIKLFEKIRSDKRVYKRWLQLIDESIEKYPQGIHIALAHGDDYEGIEEVRQLISEHYPDHYIRVALLGPVVGTHTGRKSKGMGIFPNLERKEG</sequence>
<name>A0A2N6SNE0_9LACT</name>
<evidence type="ECO:0000313" key="3">
    <source>
        <dbReference type="EMBL" id="PMC58560.1"/>
    </source>
</evidence>